<dbReference type="Proteomes" id="UP000031036">
    <property type="component" value="Unassembled WGS sequence"/>
</dbReference>
<dbReference type="EMBL" id="JPKZ01002199">
    <property type="protein sequence ID" value="KHN78035.1"/>
    <property type="molecule type" value="Genomic_DNA"/>
</dbReference>
<dbReference type="AlphaFoldDB" id="A0A0B2VAM1"/>
<proteinExistence type="predicted"/>
<evidence type="ECO:0000313" key="3">
    <source>
        <dbReference type="Proteomes" id="UP000031036"/>
    </source>
</evidence>
<keyword evidence="3" id="KW-1185">Reference proteome</keyword>
<dbReference type="OrthoDB" id="5866563at2759"/>
<organism evidence="2 3">
    <name type="scientific">Toxocara canis</name>
    <name type="common">Canine roundworm</name>
    <dbReference type="NCBI Taxonomy" id="6265"/>
    <lineage>
        <taxon>Eukaryota</taxon>
        <taxon>Metazoa</taxon>
        <taxon>Ecdysozoa</taxon>
        <taxon>Nematoda</taxon>
        <taxon>Chromadorea</taxon>
        <taxon>Rhabditida</taxon>
        <taxon>Spirurina</taxon>
        <taxon>Ascaridomorpha</taxon>
        <taxon>Ascaridoidea</taxon>
        <taxon>Toxocaridae</taxon>
        <taxon>Toxocara</taxon>
    </lineage>
</organism>
<reference evidence="2 3" key="1">
    <citation type="submission" date="2014-11" db="EMBL/GenBank/DDBJ databases">
        <title>Genetic blueprint of the zoonotic pathogen Toxocara canis.</title>
        <authorList>
            <person name="Zhu X.-Q."/>
            <person name="Korhonen P.K."/>
            <person name="Cai H."/>
            <person name="Young N.D."/>
            <person name="Nejsum P."/>
            <person name="von Samson-Himmelstjerna G."/>
            <person name="Boag P.R."/>
            <person name="Tan P."/>
            <person name="Li Q."/>
            <person name="Min J."/>
            <person name="Yang Y."/>
            <person name="Wang X."/>
            <person name="Fang X."/>
            <person name="Hall R.S."/>
            <person name="Hofmann A."/>
            <person name="Sternberg P.W."/>
            <person name="Jex A.R."/>
            <person name="Gasser R.B."/>
        </authorList>
    </citation>
    <scope>NUCLEOTIDE SEQUENCE [LARGE SCALE GENOMIC DNA]</scope>
    <source>
        <strain evidence="2">PN_DK_2014</strain>
    </source>
</reference>
<evidence type="ECO:0000256" key="1">
    <source>
        <dbReference type="SAM" id="MobiDB-lite"/>
    </source>
</evidence>
<feature type="region of interest" description="Disordered" evidence="1">
    <location>
        <begin position="274"/>
        <end position="301"/>
    </location>
</feature>
<feature type="compositionally biased region" description="Polar residues" evidence="1">
    <location>
        <begin position="23"/>
        <end position="54"/>
    </location>
</feature>
<name>A0A0B2VAM1_TOXCA</name>
<feature type="region of interest" description="Disordered" evidence="1">
    <location>
        <begin position="22"/>
        <end position="70"/>
    </location>
</feature>
<evidence type="ECO:0000313" key="2">
    <source>
        <dbReference type="EMBL" id="KHN78035.1"/>
    </source>
</evidence>
<dbReference type="STRING" id="6265.A0A0B2VAM1"/>
<comment type="caution">
    <text evidence="2">The sequence shown here is derived from an EMBL/GenBank/DDBJ whole genome shotgun (WGS) entry which is preliminary data.</text>
</comment>
<accession>A0A0B2VAM1</accession>
<sequence length="331" mass="35628">MKAHFSHKDRASLTLPLTASSLEHSQSVGEQAPTKTTSRSISESYNTSFSTAQPVVNPHSRGSGGTTSRLRAQLSRGQSIRETLSNSTARFFGVPPPIDRQQSFSFGTSHDPRWTLRRLRYMNRRYGGLNEQAKRELDSRVVDDLADLASQLATPSTTALQPVTPISALEPSAYTPGLVCDIHCINYYIQIASVVDDLADLASQLATPSTTALQPVTPISALEPSAYTPGLVSRSVSTESRASRIIPPFERRDSVAKMAWDSLSSIVQRGTFRSSARRQVAPPPGILRGRSPSSSFSPFTVQPVGGGPRLLNADASAVVQDAAVSGEYRSG</sequence>
<gene>
    <name evidence="2" type="ORF">Tcan_09633</name>
</gene>
<protein>
    <submittedName>
        <fullName evidence="2">Uncharacterized protein</fullName>
    </submittedName>
</protein>